<feature type="non-terminal residue" evidence="7">
    <location>
        <position position="467"/>
    </location>
</feature>
<keyword evidence="2" id="KW-0245">EGF-like domain</keyword>
<feature type="domain" description="EGF-like" evidence="6">
    <location>
        <begin position="266"/>
        <end position="277"/>
    </location>
</feature>
<dbReference type="InterPro" id="IPR050969">
    <property type="entry name" value="Dev_Signal_Modulators"/>
</dbReference>
<dbReference type="Proteomes" id="UP001164746">
    <property type="component" value="Chromosome 13"/>
</dbReference>
<evidence type="ECO:0000256" key="5">
    <source>
        <dbReference type="ARBA" id="ARBA00023180"/>
    </source>
</evidence>
<dbReference type="PANTHER" id="PTHR14949">
    <property type="entry name" value="EGF-LIKE-DOMAIN, MULTIPLE 7, 8"/>
    <property type="match status" value="1"/>
</dbReference>
<evidence type="ECO:0000259" key="6">
    <source>
        <dbReference type="PROSITE" id="PS00022"/>
    </source>
</evidence>
<keyword evidence="3" id="KW-0732">Signal</keyword>
<evidence type="ECO:0000256" key="3">
    <source>
        <dbReference type="ARBA" id="ARBA00022729"/>
    </source>
</evidence>
<comment type="similarity">
    <text evidence="1">Belongs to the EGF-CFC (Cripto-1/FRL1/Cryptic) family.</text>
</comment>
<feature type="domain" description="EGF-like" evidence="6">
    <location>
        <begin position="176"/>
        <end position="187"/>
    </location>
</feature>
<dbReference type="EMBL" id="CP111024">
    <property type="protein sequence ID" value="WAR24222.1"/>
    <property type="molecule type" value="Genomic_DNA"/>
</dbReference>
<organism evidence="7 8">
    <name type="scientific">Mya arenaria</name>
    <name type="common">Soft-shell clam</name>
    <dbReference type="NCBI Taxonomy" id="6604"/>
    <lineage>
        <taxon>Eukaryota</taxon>
        <taxon>Metazoa</taxon>
        <taxon>Spiralia</taxon>
        <taxon>Lophotrochozoa</taxon>
        <taxon>Mollusca</taxon>
        <taxon>Bivalvia</taxon>
        <taxon>Autobranchia</taxon>
        <taxon>Heteroconchia</taxon>
        <taxon>Euheterodonta</taxon>
        <taxon>Imparidentia</taxon>
        <taxon>Neoheterodontei</taxon>
        <taxon>Myida</taxon>
        <taxon>Myoidea</taxon>
        <taxon>Myidae</taxon>
        <taxon>Mya</taxon>
    </lineage>
</organism>
<evidence type="ECO:0000256" key="1">
    <source>
        <dbReference type="ARBA" id="ARBA00007384"/>
    </source>
</evidence>
<evidence type="ECO:0000256" key="4">
    <source>
        <dbReference type="ARBA" id="ARBA00023157"/>
    </source>
</evidence>
<dbReference type="PANTHER" id="PTHR14949:SF25">
    <property type="entry name" value="CRYPTIC FAMILY PROTEIN 1B-RELATED"/>
    <property type="match status" value="1"/>
</dbReference>
<dbReference type="PROSITE" id="PS00022">
    <property type="entry name" value="EGF_1"/>
    <property type="match status" value="4"/>
</dbReference>
<evidence type="ECO:0000313" key="7">
    <source>
        <dbReference type="EMBL" id="WAR24222.1"/>
    </source>
</evidence>
<dbReference type="InterPro" id="IPR000742">
    <property type="entry name" value="EGF"/>
</dbReference>
<dbReference type="SUPFAM" id="SSF57196">
    <property type="entry name" value="EGF/Laminin"/>
    <property type="match status" value="3"/>
</dbReference>
<dbReference type="InterPro" id="IPR019011">
    <property type="entry name" value="Cryptic/Cripto_CFC-dom"/>
</dbReference>
<keyword evidence="5" id="KW-0325">Glycoprotein</keyword>
<evidence type="ECO:0000256" key="2">
    <source>
        <dbReference type="ARBA" id="ARBA00022536"/>
    </source>
</evidence>
<name>A0ABY7FT74_MYAAR</name>
<keyword evidence="4" id="KW-1015">Disulfide bond</keyword>
<reference evidence="7" key="1">
    <citation type="submission" date="2022-11" db="EMBL/GenBank/DDBJ databases">
        <title>Centuries of genome instability and evolution in soft-shell clam transmissible cancer (bioRxiv).</title>
        <authorList>
            <person name="Hart S.F.M."/>
            <person name="Yonemitsu M.A."/>
            <person name="Giersch R.M."/>
            <person name="Beal B.F."/>
            <person name="Arriagada G."/>
            <person name="Davis B.W."/>
            <person name="Ostrander E.A."/>
            <person name="Goff S.P."/>
            <person name="Metzger M.J."/>
        </authorList>
    </citation>
    <scope>NUCLEOTIDE SEQUENCE</scope>
    <source>
        <strain evidence="7">MELC-2E11</strain>
        <tissue evidence="7">Siphon/mantle</tissue>
    </source>
</reference>
<accession>A0ABY7FT74</accession>
<sequence>VLRKSLRSSNQENIIPGPNIDNTIEVLPTPTKSDDGYELIGGNKDDNCCLNGGICIMKSFCYCSEEYYGRFCEHRMQERSCGTLPHGTWMAAGCHLCHCFDGQLRCKVTSIKGCDVLGKSLRSSNQEIIIPGPNIDNTIEVLPTPTMSDDGYELIGGNKDDNCCLNGGICIMKSFCYCSEEYYGRFCEHRMQERSCGTLPHGTWMAAGCHLCHCFDGQLRCKVTSIKGCEVLPTPTKSDDGYELIGGNKDDNCCLNGGICIMKSFCYCSEEYYGRFCETACRSARVEHYLTARGWRPDVICVTALTASSAVRSPASRGVVNVLPTPTKSDDGYELIGGNKDDNCCLNGGICIMKSFCYCSEEYYGRFCENRMQERSCGTLPHGTWMAAGCHLCHCFDGQLRCKITSIKGCDVLGKSLRSSNQEIIIPGPNIDNTIDVLPTPTKSDDGYELIGGNKDDNCCLNGGSAS</sequence>
<evidence type="ECO:0000313" key="8">
    <source>
        <dbReference type="Proteomes" id="UP001164746"/>
    </source>
</evidence>
<proteinExistence type="inferred from homology"/>
<dbReference type="Pfam" id="PF09443">
    <property type="entry name" value="CFC"/>
    <property type="match status" value="3"/>
</dbReference>
<feature type="domain" description="EGF-like" evidence="6">
    <location>
        <begin position="357"/>
        <end position="368"/>
    </location>
</feature>
<feature type="domain" description="EGF-like" evidence="6">
    <location>
        <begin position="61"/>
        <end position="72"/>
    </location>
</feature>
<keyword evidence="8" id="KW-1185">Reference proteome</keyword>
<gene>
    <name evidence="7" type="ORF">MAR_037891</name>
</gene>
<protein>
    <submittedName>
        <fullName evidence="7">TDGF1-like protein</fullName>
    </submittedName>
</protein>